<reference evidence="1" key="1">
    <citation type="journal article" date="2015" name="Nature">
        <title>Complex archaea that bridge the gap between prokaryotes and eukaryotes.</title>
        <authorList>
            <person name="Spang A."/>
            <person name="Saw J.H."/>
            <person name="Jorgensen S.L."/>
            <person name="Zaremba-Niedzwiedzka K."/>
            <person name="Martijn J."/>
            <person name="Lind A.E."/>
            <person name="van Eijk R."/>
            <person name="Schleper C."/>
            <person name="Guy L."/>
            <person name="Ettema T.J."/>
        </authorList>
    </citation>
    <scope>NUCLEOTIDE SEQUENCE</scope>
</reference>
<dbReference type="EMBL" id="LAZR01005364">
    <property type="protein sequence ID" value="KKN00542.1"/>
    <property type="molecule type" value="Genomic_DNA"/>
</dbReference>
<sequence>MQNPYPTNINDVRPDGHQSLSVIPRFMPGDYDRLRHHWKFDILFDFGYERALPGQLFWAIDAIEVKAGPATLQPQVRDLNNALFVIPPGILMFQHFTTAPPIEFDADPEYFNRAKIGFTEGNGSIGWGFAGDSWINAAEPESHGGGPFSVWASSHPDNFQPPQDRVVGSDCLTRIGWWDDHIILNPIFRIMRKPGAQPPTGDSRLVVYDAQGLEVGYAPLITGEGNGGRIALEVDGQELSSAKLE</sequence>
<protein>
    <submittedName>
        <fullName evidence="1">Uncharacterized protein</fullName>
    </submittedName>
</protein>
<organism evidence="1">
    <name type="scientific">marine sediment metagenome</name>
    <dbReference type="NCBI Taxonomy" id="412755"/>
    <lineage>
        <taxon>unclassified sequences</taxon>
        <taxon>metagenomes</taxon>
        <taxon>ecological metagenomes</taxon>
    </lineage>
</organism>
<accession>A0A0F9MMF6</accession>
<proteinExistence type="predicted"/>
<gene>
    <name evidence="1" type="ORF">LCGC14_1136750</name>
</gene>
<name>A0A0F9MMF6_9ZZZZ</name>
<evidence type="ECO:0000313" key="1">
    <source>
        <dbReference type="EMBL" id="KKN00542.1"/>
    </source>
</evidence>
<comment type="caution">
    <text evidence="1">The sequence shown here is derived from an EMBL/GenBank/DDBJ whole genome shotgun (WGS) entry which is preliminary data.</text>
</comment>
<dbReference type="AlphaFoldDB" id="A0A0F9MMF6"/>